<dbReference type="Proteomes" id="UP000259683">
    <property type="component" value="Segment"/>
</dbReference>
<keyword evidence="2" id="KW-1185">Reference proteome</keyword>
<organism evidence="1 2">
    <name type="scientific">Caulobacter phage CcrSC</name>
    <dbReference type="NCBI Taxonomy" id="2283272"/>
    <lineage>
        <taxon>Viruses</taxon>
        <taxon>Duplodnaviria</taxon>
        <taxon>Heunggongvirae</taxon>
        <taxon>Uroviricota</taxon>
        <taxon>Caudoviricetes</taxon>
        <taxon>Jeanschmidtviridae</taxon>
        <taxon>Bertelyvirus</taxon>
        <taxon>Bertelyvirus SC</taxon>
    </lineage>
</organism>
<evidence type="ECO:0000313" key="2">
    <source>
        <dbReference type="Proteomes" id="UP000259683"/>
    </source>
</evidence>
<reference evidence="1" key="1">
    <citation type="submission" date="2018-07" db="EMBL/GenBank/DDBJ databases">
        <authorList>
            <person name="Wilson K.M."/>
            <person name="Ely B."/>
        </authorList>
    </citation>
    <scope>NUCLEOTIDE SEQUENCE</scope>
</reference>
<gene>
    <name evidence="1" type="ORF">CcrSC_gp295</name>
</gene>
<protein>
    <submittedName>
        <fullName evidence="1">HD/PDEase domain protein</fullName>
    </submittedName>
</protein>
<proteinExistence type="predicted"/>
<accession>A0A385EG76</accession>
<dbReference type="SUPFAM" id="SSF109604">
    <property type="entry name" value="HD-domain/PDEase-like"/>
    <property type="match status" value="1"/>
</dbReference>
<reference evidence="1" key="2">
    <citation type="submission" date="2021-07" db="EMBL/GenBank/DDBJ databases">
        <title>Giant CbK-like Caulobacter bacteriophages have genetically divergent genomes.</title>
        <authorList>
            <person name="Wilson K."/>
            <person name="Ely B."/>
        </authorList>
    </citation>
    <scope>NUCLEOTIDE SEQUENCE</scope>
</reference>
<sequence length="266" mass="29246">MLSTPAIKEAFEFACQAHAGQMYGDQTYDVHFLSVAQTLVDHGYDTDDWIIMGLTHDVIEDTSVTKGQLADRYGDNVAEGVWTVSGFGATRAIRNGCIALKLLRRPQYAPLKCADRIRNVRSSAENKSIRHAELYLSEAGEFDPLVKGHVLGSMFRDLQDAYLEAELMLQAEGVSRKDSPVSKVYSDAAFDDNAIDAFAESLKAKMALSRAKGRGGWNRPEEVSQAALVEALHHHVAKGDPRDVALFAMMLNYHGWSTALTLPEAA</sequence>
<evidence type="ECO:0000313" key="1">
    <source>
        <dbReference type="EMBL" id="AXQ69877.1"/>
    </source>
</evidence>
<dbReference type="Pfam" id="PF13328">
    <property type="entry name" value="HD_4"/>
    <property type="match status" value="1"/>
</dbReference>
<dbReference type="EMBL" id="MH588547">
    <property type="protein sequence ID" value="AXQ69877.1"/>
    <property type="molecule type" value="Genomic_DNA"/>
</dbReference>
<name>A0A385EG76_9CAUD</name>
<dbReference type="Gene3D" id="1.10.3210.10">
    <property type="entry name" value="Hypothetical protein af1432"/>
    <property type="match status" value="1"/>
</dbReference>